<dbReference type="AlphaFoldDB" id="A0A835HU83"/>
<dbReference type="InterPro" id="IPR018108">
    <property type="entry name" value="MCP_transmembrane"/>
</dbReference>
<dbReference type="GO" id="GO:0031966">
    <property type="term" value="C:mitochondrial membrane"/>
    <property type="evidence" value="ECO:0007669"/>
    <property type="project" value="UniProtKB-SubCell"/>
</dbReference>
<dbReference type="Proteomes" id="UP000631114">
    <property type="component" value="Unassembled WGS sequence"/>
</dbReference>
<dbReference type="PROSITE" id="PS50920">
    <property type="entry name" value="SOLCAR"/>
    <property type="match status" value="1"/>
</dbReference>
<organism evidence="11 12">
    <name type="scientific">Coptis chinensis</name>
    <dbReference type="NCBI Taxonomy" id="261450"/>
    <lineage>
        <taxon>Eukaryota</taxon>
        <taxon>Viridiplantae</taxon>
        <taxon>Streptophyta</taxon>
        <taxon>Embryophyta</taxon>
        <taxon>Tracheophyta</taxon>
        <taxon>Spermatophyta</taxon>
        <taxon>Magnoliopsida</taxon>
        <taxon>Ranunculales</taxon>
        <taxon>Ranunculaceae</taxon>
        <taxon>Coptidoideae</taxon>
        <taxon>Coptis</taxon>
    </lineage>
</organism>
<dbReference type="EMBL" id="JADFTS010000005">
    <property type="protein sequence ID" value="KAF9607070.1"/>
    <property type="molecule type" value="Genomic_DNA"/>
</dbReference>
<dbReference type="Pfam" id="PF00153">
    <property type="entry name" value="Mito_carr"/>
    <property type="match status" value="1"/>
</dbReference>
<dbReference type="GO" id="GO:0015093">
    <property type="term" value="F:ferrous iron transmembrane transporter activity"/>
    <property type="evidence" value="ECO:0007669"/>
    <property type="project" value="TreeGrafter"/>
</dbReference>
<keyword evidence="4 8" id="KW-0812">Transmembrane</keyword>
<feature type="transmembrane region" description="Helical" evidence="10">
    <location>
        <begin position="81"/>
        <end position="102"/>
    </location>
</feature>
<evidence type="ECO:0000256" key="9">
    <source>
        <dbReference type="RuleBase" id="RU000488"/>
    </source>
</evidence>
<evidence type="ECO:0000256" key="5">
    <source>
        <dbReference type="ARBA" id="ARBA00022989"/>
    </source>
</evidence>
<evidence type="ECO:0000256" key="6">
    <source>
        <dbReference type="ARBA" id="ARBA00023128"/>
    </source>
</evidence>
<evidence type="ECO:0000256" key="8">
    <source>
        <dbReference type="PROSITE-ProRule" id="PRU00282"/>
    </source>
</evidence>
<keyword evidence="6" id="KW-0496">Mitochondrion</keyword>
<sequence>MDADRMVMTGNHSAHDDRMGFWKFMLASSVADMVEHMAMFPVDTLKISMQMFGTTSTASSSAHHHNTGQVFTSIMRKEGPLGFYCGIGVIGLGAGLAHAVLFHGLRSI</sequence>
<evidence type="ECO:0000256" key="3">
    <source>
        <dbReference type="ARBA" id="ARBA00022448"/>
    </source>
</evidence>
<gene>
    <name evidence="11" type="ORF">IFM89_030897</name>
</gene>
<dbReference type="InterPro" id="IPR023395">
    <property type="entry name" value="MCP_dom_sf"/>
</dbReference>
<dbReference type="PANTHER" id="PTHR45758:SF4">
    <property type="entry name" value="MITOFERRIN-1"/>
    <property type="match status" value="1"/>
</dbReference>
<evidence type="ECO:0000313" key="12">
    <source>
        <dbReference type="Proteomes" id="UP000631114"/>
    </source>
</evidence>
<keyword evidence="3 9" id="KW-0813">Transport</keyword>
<feature type="repeat" description="Solcar" evidence="8">
    <location>
        <begin position="19"/>
        <end position="108"/>
    </location>
</feature>
<evidence type="ECO:0000256" key="4">
    <source>
        <dbReference type="ARBA" id="ARBA00022692"/>
    </source>
</evidence>
<dbReference type="SUPFAM" id="SSF103506">
    <property type="entry name" value="Mitochondrial carrier"/>
    <property type="match status" value="1"/>
</dbReference>
<comment type="similarity">
    <text evidence="2 9">Belongs to the mitochondrial carrier (TC 2.A.29) family.</text>
</comment>
<comment type="caution">
    <text evidence="11">The sequence shown here is derived from an EMBL/GenBank/DDBJ whole genome shotgun (WGS) entry which is preliminary data.</text>
</comment>
<evidence type="ECO:0000256" key="7">
    <source>
        <dbReference type="ARBA" id="ARBA00023136"/>
    </source>
</evidence>
<name>A0A835HU83_9MAGN</name>
<keyword evidence="12" id="KW-1185">Reference proteome</keyword>
<dbReference type="OrthoDB" id="276989at2759"/>
<keyword evidence="5 10" id="KW-1133">Transmembrane helix</keyword>
<reference evidence="11 12" key="1">
    <citation type="submission" date="2020-10" db="EMBL/GenBank/DDBJ databases">
        <title>The Coptis chinensis genome and diversification of protoberbering-type alkaloids.</title>
        <authorList>
            <person name="Wang B."/>
            <person name="Shu S."/>
            <person name="Song C."/>
            <person name="Liu Y."/>
        </authorList>
    </citation>
    <scope>NUCLEOTIDE SEQUENCE [LARGE SCALE GENOMIC DNA]</scope>
    <source>
        <strain evidence="11">HL-2020</strain>
        <tissue evidence="11">Leaf</tissue>
    </source>
</reference>
<evidence type="ECO:0000256" key="2">
    <source>
        <dbReference type="ARBA" id="ARBA00006375"/>
    </source>
</evidence>
<evidence type="ECO:0000313" key="11">
    <source>
        <dbReference type="EMBL" id="KAF9607070.1"/>
    </source>
</evidence>
<evidence type="ECO:0000256" key="1">
    <source>
        <dbReference type="ARBA" id="ARBA00004225"/>
    </source>
</evidence>
<protein>
    <submittedName>
        <fullName evidence="11">Uncharacterized protein</fullName>
    </submittedName>
</protein>
<dbReference type="PANTHER" id="PTHR45758">
    <property type="entry name" value="MITOFERRIN-1-RELATED"/>
    <property type="match status" value="1"/>
</dbReference>
<comment type="subcellular location">
    <subcellularLocation>
        <location evidence="1">Mitochondrion membrane</location>
        <topology evidence="1">Multi-pass membrane protein</topology>
    </subcellularLocation>
</comment>
<evidence type="ECO:0000256" key="10">
    <source>
        <dbReference type="SAM" id="Phobius"/>
    </source>
</evidence>
<dbReference type="GO" id="GO:0048250">
    <property type="term" value="P:iron import into the mitochondrion"/>
    <property type="evidence" value="ECO:0007669"/>
    <property type="project" value="TreeGrafter"/>
</dbReference>
<keyword evidence="7 8" id="KW-0472">Membrane</keyword>
<dbReference type="Gene3D" id="1.50.40.10">
    <property type="entry name" value="Mitochondrial carrier domain"/>
    <property type="match status" value="1"/>
</dbReference>
<accession>A0A835HU83</accession>
<proteinExistence type="inferred from homology"/>